<proteinExistence type="predicted"/>
<evidence type="ECO:0000313" key="2">
    <source>
        <dbReference type="Proteomes" id="UP001163603"/>
    </source>
</evidence>
<comment type="caution">
    <text evidence="1">The sequence shown here is derived from an EMBL/GenBank/DDBJ whole genome shotgun (WGS) entry which is preliminary data.</text>
</comment>
<keyword evidence="2" id="KW-1185">Reference proteome</keyword>
<dbReference type="Proteomes" id="UP001163603">
    <property type="component" value="Chromosome 14"/>
</dbReference>
<gene>
    <name evidence="1" type="ORF">Pint_33099</name>
</gene>
<organism evidence="1 2">
    <name type="scientific">Pistacia integerrima</name>
    <dbReference type="NCBI Taxonomy" id="434235"/>
    <lineage>
        <taxon>Eukaryota</taxon>
        <taxon>Viridiplantae</taxon>
        <taxon>Streptophyta</taxon>
        <taxon>Embryophyta</taxon>
        <taxon>Tracheophyta</taxon>
        <taxon>Spermatophyta</taxon>
        <taxon>Magnoliopsida</taxon>
        <taxon>eudicotyledons</taxon>
        <taxon>Gunneridae</taxon>
        <taxon>Pentapetalae</taxon>
        <taxon>rosids</taxon>
        <taxon>malvids</taxon>
        <taxon>Sapindales</taxon>
        <taxon>Anacardiaceae</taxon>
        <taxon>Pistacia</taxon>
    </lineage>
</organism>
<dbReference type="EMBL" id="CM047749">
    <property type="protein sequence ID" value="KAJ0009968.1"/>
    <property type="molecule type" value="Genomic_DNA"/>
</dbReference>
<name>A0ACC0X3H4_9ROSI</name>
<accession>A0ACC0X3H4</accession>
<protein>
    <submittedName>
        <fullName evidence="1">Uncharacterized protein</fullName>
    </submittedName>
</protein>
<evidence type="ECO:0000313" key="1">
    <source>
        <dbReference type="EMBL" id="KAJ0009968.1"/>
    </source>
</evidence>
<sequence>MFPTSANTFSSFTPPSLPIPWLSPSQPGSQPTFVKLRRRNINVTCLASVVDGGESSVAGLERCYTAPSVLASSSSVELGPVMKGGQCGVRLR</sequence>
<reference evidence="2" key="1">
    <citation type="journal article" date="2023" name="G3 (Bethesda)">
        <title>Genome assembly and association tests identify interacting loci associated with vigor, precocity, and sex in interspecific pistachio rootstocks.</title>
        <authorList>
            <person name="Palmer W."/>
            <person name="Jacygrad E."/>
            <person name="Sagayaradj S."/>
            <person name="Cavanaugh K."/>
            <person name="Han R."/>
            <person name="Bertier L."/>
            <person name="Beede B."/>
            <person name="Kafkas S."/>
            <person name="Golino D."/>
            <person name="Preece J."/>
            <person name="Michelmore R."/>
        </authorList>
    </citation>
    <scope>NUCLEOTIDE SEQUENCE [LARGE SCALE GENOMIC DNA]</scope>
</reference>